<reference evidence="1 2" key="2">
    <citation type="submission" date="2018-02" db="EMBL/GenBank/DDBJ databases">
        <title>Whole genome sequencing analysis of Streptococcus pluranimalium isolated from cattle infected mastitis in China.</title>
        <authorList>
            <person name="Zhang J.-R."/>
            <person name="Hu G.-Z."/>
        </authorList>
    </citation>
    <scope>NUCLEOTIDE SEQUENCE [LARGE SCALE GENOMIC DNA]</scope>
    <source>
        <strain evidence="1 2">TH11417</strain>
    </source>
</reference>
<dbReference type="RefSeq" id="WP_104967463.1">
    <property type="nucleotide sequence ID" value="NZ_CP025536.1"/>
</dbReference>
<accession>A0A2L0D2T9</accession>
<protein>
    <submittedName>
        <fullName evidence="1">Uncharacterized protein</fullName>
    </submittedName>
</protein>
<gene>
    <name evidence="1" type="ORF">C0J00_02780</name>
</gene>
<sequence length="112" mass="12596">MVNWNLETFDNIYSSLAESAYTGNRPNSFPKKLKNKSIKFNFSKDIKNGAQTTQGGSNLPNDGVVYLQPDKSLTTVEETTSLQVPNPNGGYHTEKYVTNTYCLMFRHKAILL</sequence>
<dbReference type="Proteomes" id="UP000238956">
    <property type="component" value="Chromosome"/>
</dbReference>
<evidence type="ECO:0000313" key="2">
    <source>
        <dbReference type="Proteomes" id="UP000238956"/>
    </source>
</evidence>
<name>A0A2L0D2T9_9STRE</name>
<dbReference type="AlphaFoldDB" id="A0A2L0D2T9"/>
<proteinExistence type="predicted"/>
<dbReference type="GeneID" id="98392836"/>
<dbReference type="OrthoDB" id="2243811at2"/>
<dbReference type="EMBL" id="CP025536">
    <property type="protein sequence ID" value="AUW96125.1"/>
    <property type="molecule type" value="Genomic_DNA"/>
</dbReference>
<reference evidence="1 2" key="1">
    <citation type="submission" date="2017-12" db="EMBL/GenBank/DDBJ databases">
        <authorList>
            <person name="Hurst M.R.H."/>
        </authorList>
    </citation>
    <scope>NUCLEOTIDE SEQUENCE [LARGE SCALE GENOMIC DNA]</scope>
    <source>
        <strain evidence="1 2">TH11417</strain>
    </source>
</reference>
<keyword evidence="2" id="KW-1185">Reference proteome</keyword>
<organism evidence="1 2">
    <name type="scientific">Streptococcus pluranimalium</name>
    <dbReference type="NCBI Taxonomy" id="82348"/>
    <lineage>
        <taxon>Bacteria</taxon>
        <taxon>Bacillati</taxon>
        <taxon>Bacillota</taxon>
        <taxon>Bacilli</taxon>
        <taxon>Lactobacillales</taxon>
        <taxon>Streptococcaceae</taxon>
        <taxon>Streptococcus</taxon>
    </lineage>
</organism>
<evidence type="ECO:0000313" key="1">
    <source>
        <dbReference type="EMBL" id="AUW96125.1"/>
    </source>
</evidence>
<dbReference type="KEGG" id="splr:C0J00_02780"/>